<dbReference type="Pfam" id="PF22241">
    <property type="entry name" value="PSMD12-CSN4_N"/>
    <property type="match status" value="1"/>
</dbReference>
<dbReference type="WBParaSite" id="Hba_17545">
    <property type="protein sequence ID" value="Hba_17545"/>
    <property type="gene ID" value="Hba_17545"/>
</dbReference>
<feature type="domain" description="PSMD12/CSN4-like N-terminal" evidence="1">
    <location>
        <begin position="57"/>
        <end position="93"/>
    </location>
</feature>
<protein>
    <submittedName>
        <fullName evidence="3">ARM repeat superfamily protein</fullName>
    </submittedName>
</protein>
<keyword evidence="2" id="KW-1185">Reference proteome</keyword>
<accession>A0A1I7XJ49</accession>
<dbReference type="InterPro" id="IPR054559">
    <property type="entry name" value="PSMD12-CSN4-like_N"/>
</dbReference>
<sequence>MSQREAIVEPIKTGDKSDLDNMAHLAAQVGDGRLFKMDVDYASQVDEAIPKADEILKVKLCFDGMKWDLLNETILTLSKKRLIIKIAIAKMVEFLLEQMRMSVARSDYIREVFYNCVSAIVIFYYCV</sequence>
<organism evidence="2 3">
    <name type="scientific">Heterorhabditis bacteriophora</name>
    <name type="common">Entomopathogenic nematode worm</name>
    <dbReference type="NCBI Taxonomy" id="37862"/>
    <lineage>
        <taxon>Eukaryota</taxon>
        <taxon>Metazoa</taxon>
        <taxon>Ecdysozoa</taxon>
        <taxon>Nematoda</taxon>
        <taxon>Chromadorea</taxon>
        <taxon>Rhabditida</taxon>
        <taxon>Rhabditina</taxon>
        <taxon>Rhabditomorpha</taxon>
        <taxon>Strongyloidea</taxon>
        <taxon>Heterorhabditidae</taxon>
        <taxon>Heterorhabditis</taxon>
    </lineage>
</organism>
<dbReference type="AlphaFoldDB" id="A0A1I7XJ49"/>
<dbReference type="Proteomes" id="UP000095283">
    <property type="component" value="Unplaced"/>
</dbReference>
<evidence type="ECO:0000313" key="3">
    <source>
        <dbReference type="WBParaSite" id="Hba_17545"/>
    </source>
</evidence>
<name>A0A1I7XJ49_HETBA</name>
<proteinExistence type="predicted"/>
<evidence type="ECO:0000259" key="1">
    <source>
        <dbReference type="Pfam" id="PF22241"/>
    </source>
</evidence>
<evidence type="ECO:0000313" key="2">
    <source>
        <dbReference type="Proteomes" id="UP000095283"/>
    </source>
</evidence>
<reference evidence="3" key="1">
    <citation type="submission" date="2016-11" db="UniProtKB">
        <authorList>
            <consortium name="WormBaseParasite"/>
        </authorList>
    </citation>
    <scope>IDENTIFICATION</scope>
</reference>